<dbReference type="PROSITE" id="PS50048">
    <property type="entry name" value="ZN2_CY6_FUNGAL_2"/>
    <property type="match status" value="1"/>
</dbReference>
<keyword evidence="9" id="KW-1185">Reference proteome</keyword>
<protein>
    <recommendedName>
        <fullName evidence="7">Zn(2)-C6 fungal-type domain-containing protein</fullName>
    </recommendedName>
</protein>
<dbReference type="CDD" id="cd12148">
    <property type="entry name" value="fungal_TF_MHR"/>
    <property type="match status" value="1"/>
</dbReference>
<dbReference type="InterPro" id="IPR050815">
    <property type="entry name" value="TF_fung"/>
</dbReference>
<reference evidence="8" key="1">
    <citation type="submission" date="2013-08" db="EMBL/GenBank/DDBJ databases">
        <title>Gene expansion shapes genome architecture in the human pathogen Lichtheimia corymbifera: an evolutionary genomics analysis in the ancient terrestrial Mucorales (Mucoromycotina).</title>
        <authorList>
            <person name="Schwartze V.U."/>
            <person name="Winter S."/>
            <person name="Shelest E."/>
            <person name="Marcet-Houben M."/>
            <person name="Horn F."/>
            <person name="Wehner S."/>
            <person name="Hoffmann K."/>
            <person name="Riege K."/>
            <person name="Sammeth M."/>
            <person name="Nowrousian M."/>
            <person name="Valiante V."/>
            <person name="Linde J."/>
            <person name="Jacobsen I.D."/>
            <person name="Marz M."/>
            <person name="Brakhage A.A."/>
            <person name="Gabaldon T."/>
            <person name="Bocker S."/>
            <person name="Voigt K."/>
        </authorList>
    </citation>
    <scope>NUCLEOTIDE SEQUENCE [LARGE SCALE GENOMIC DNA]</scope>
    <source>
        <strain evidence="8">FSU 9682</strain>
    </source>
</reference>
<dbReference type="CDD" id="cd00067">
    <property type="entry name" value="GAL4"/>
    <property type="match status" value="1"/>
</dbReference>
<dbReference type="SUPFAM" id="SSF57701">
    <property type="entry name" value="Zn2/Cys6 DNA-binding domain"/>
    <property type="match status" value="1"/>
</dbReference>
<keyword evidence="2" id="KW-0479">Metal-binding</keyword>
<dbReference type="Proteomes" id="UP000027586">
    <property type="component" value="Unassembled WGS sequence"/>
</dbReference>
<feature type="region of interest" description="Disordered" evidence="6">
    <location>
        <begin position="484"/>
        <end position="503"/>
    </location>
</feature>
<dbReference type="AlphaFoldDB" id="A0A068RV67"/>
<dbReference type="VEuPathDB" id="FungiDB:LCOR_04846.1"/>
<dbReference type="InterPro" id="IPR007219">
    <property type="entry name" value="XnlR_reg_dom"/>
</dbReference>
<accession>A0A068RV67</accession>
<dbReference type="Pfam" id="PF04082">
    <property type="entry name" value="Fungal_trans"/>
    <property type="match status" value="1"/>
</dbReference>
<feature type="compositionally biased region" description="Polar residues" evidence="6">
    <location>
        <begin position="492"/>
        <end position="501"/>
    </location>
</feature>
<dbReference type="InterPro" id="IPR001138">
    <property type="entry name" value="Zn2Cys6_DnaBD"/>
</dbReference>
<evidence type="ECO:0000313" key="8">
    <source>
        <dbReference type="EMBL" id="CDH53502.1"/>
    </source>
</evidence>
<evidence type="ECO:0000256" key="5">
    <source>
        <dbReference type="ARBA" id="ARBA00023242"/>
    </source>
</evidence>
<evidence type="ECO:0000256" key="4">
    <source>
        <dbReference type="ARBA" id="ARBA00023163"/>
    </source>
</evidence>
<dbReference type="OrthoDB" id="2283631at2759"/>
<dbReference type="GO" id="GO:0008270">
    <property type="term" value="F:zinc ion binding"/>
    <property type="evidence" value="ECO:0007669"/>
    <property type="project" value="InterPro"/>
</dbReference>
<evidence type="ECO:0000313" key="9">
    <source>
        <dbReference type="Proteomes" id="UP000027586"/>
    </source>
</evidence>
<feature type="domain" description="Zn(2)-C6 fungal-type" evidence="7">
    <location>
        <begin position="32"/>
        <end position="61"/>
    </location>
</feature>
<name>A0A068RV67_9FUNG</name>
<dbReference type="EMBL" id="CBTN010000017">
    <property type="protein sequence ID" value="CDH53502.1"/>
    <property type="molecule type" value="Genomic_DNA"/>
</dbReference>
<dbReference type="Pfam" id="PF00172">
    <property type="entry name" value="Zn_clus"/>
    <property type="match status" value="1"/>
</dbReference>
<feature type="region of interest" description="Disordered" evidence="6">
    <location>
        <begin position="1"/>
        <end position="26"/>
    </location>
</feature>
<keyword evidence="3" id="KW-0805">Transcription regulation</keyword>
<dbReference type="GO" id="GO:0005634">
    <property type="term" value="C:nucleus"/>
    <property type="evidence" value="ECO:0007669"/>
    <property type="project" value="UniProtKB-SubCell"/>
</dbReference>
<dbReference type="PANTHER" id="PTHR47338:SF5">
    <property type="entry name" value="ZN(II)2CYS6 TRANSCRIPTION FACTOR (EUROFUNG)"/>
    <property type="match status" value="1"/>
</dbReference>
<dbReference type="GO" id="GO:0000981">
    <property type="term" value="F:DNA-binding transcription factor activity, RNA polymerase II-specific"/>
    <property type="evidence" value="ECO:0007669"/>
    <property type="project" value="InterPro"/>
</dbReference>
<comment type="subcellular location">
    <subcellularLocation>
        <location evidence="1">Nucleus</location>
    </subcellularLocation>
</comment>
<keyword evidence="5" id="KW-0539">Nucleus</keyword>
<comment type="caution">
    <text evidence="8">The sequence shown here is derived from an EMBL/GenBank/DDBJ whole genome shotgun (WGS) entry which is preliminary data.</text>
</comment>
<organism evidence="8 9">
    <name type="scientific">Lichtheimia corymbifera JMRC:FSU:9682</name>
    <dbReference type="NCBI Taxonomy" id="1263082"/>
    <lineage>
        <taxon>Eukaryota</taxon>
        <taxon>Fungi</taxon>
        <taxon>Fungi incertae sedis</taxon>
        <taxon>Mucoromycota</taxon>
        <taxon>Mucoromycotina</taxon>
        <taxon>Mucoromycetes</taxon>
        <taxon>Mucorales</taxon>
        <taxon>Lichtheimiaceae</taxon>
        <taxon>Lichtheimia</taxon>
    </lineage>
</organism>
<dbReference type="PROSITE" id="PS00463">
    <property type="entry name" value="ZN2_CY6_FUNGAL_1"/>
    <property type="match status" value="1"/>
</dbReference>
<evidence type="ECO:0000256" key="3">
    <source>
        <dbReference type="ARBA" id="ARBA00023015"/>
    </source>
</evidence>
<dbReference type="SMART" id="SM00906">
    <property type="entry name" value="Fungal_trans"/>
    <property type="match status" value="1"/>
</dbReference>
<dbReference type="STRING" id="1263082.A0A068RV67"/>
<dbReference type="GO" id="GO:0003677">
    <property type="term" value="F:DNA binding"/>
    <property type="evidence" value="ECO:0007669"/>
    <property type="project" value="InterPro"/>
</dbReference>
<gene>
    <name evidence="8" type="ORF">LCOR_04846.1</name>
</gene>
<dbReference type="Gene3D" id="4.10.240.10">
    <property type="entry name" value="Zn(2)-C6 fungal-type DNA-binding domain"/>
    <property type="match status" value="1"/>
</dbReference>
<dbReference type="GO" id="GO:0006351">
    <property type="term" value="P:DNA-templated transcription"/>
    <property type="evidence" value="ECO:0007669"/>
    <property type="project" value="InterPro"/>
</dbReference>
<proteinExistence type="predicted"/>
<dbReference type="PANTHER" id="PTHR47338">
    <property type="entry name" value="ZN(II)2CYS6 TRANSCRIPTION FACTOR (EUROFUNG)-RELATED"/>
    <property type="match status" value="1"/>
</dbReference>
<evidence type="ECO:0000256" key="2">
    <source>
        <dbReference type="ARBA" id="ARBA00022723"/>
    </source>
</evidence>
<dbReference type="InterPro" id="IPR036864">
    <property type="entry name" value="Zn2-C6_fun-type_DNA-bd_sf"/>
</dbReference>
<evidence type="ECO:0000256" key="6">
    <source>
        <dbReference type="SAM" id="MobiDB-lite"/>
    </source>
</evidence>
<dbReference type="SMART" id="SM00066">
    <property type="entry name" value="GAL4"/>
    <property type="match status" value="1"/>
</dbReference>
<evidence type="ECO:0000256" key="1">
    <source>
        <dbReference type="ARBA" id="ARBA00004123"/>
    </source>
</evidence>
<keyword evidence="4" id="KW-0804">Transcription</keyword>
<evidence type="ECO:0000259" key="7">
    <source>
        <dbReference type="PROSITE" id="PS50048"/>
    </source>
</evidence>
<sequence>MDHPHQVAHTLSMPTPSSQVEPIAKRNKSSRACKECRRKKIKCNGENPCDRCQRAGQTCVFDAIFTSKRATQHNSRLSPPTLMTSIKVDKGNQCPKALFLSDEYQMGDDNAISVNAAGRPFYFPDWTRQPNAPITTATNWDTTLIKLYFDSIHPLLPILHRATFHVQLQQRKIPKLLLNAIHAVARLCCQSTDLQQHLSLGYTCYESAFSLLDESLDMPRLSTVQALLLMVKFQEHARPPGYQFRIQLLIDMAYRTCQNLKLSHRWHQDPVHAEVGIRVFWAVYAYAILFSIEEGTPPPIHDIDLPILLPDEHQQPIDVEAITSFCTQCQIIQLQGKIASFLRVKYGKESDEEMALDEESKLHNHLTECLDYIQQRHTNNMHTTAKSNIHEKASMHIAHNARQLQISLHFTTILLHRPYATSDLNVREKCMVAASTLCQLVDELIKCTSNELVTFFGIPRGLQQLIHYMAASITIHRLVQSCDEGKKKRRGTASSNSNKSSKQMDKALDVIHTLFRLHNEKVAIDDQASPHISHQQHSHYRYSAPSMMQQYPTTSMSGSQQQQPCIFDTANGLPPATIRWHSSTKSSKVVNPHTSTMQQYDEMLLATPSDGVHDNDDPMSIDKQQHSILDFT</sequence>